<protein>
    <submittedName>
        <fullName evidence="1">Uncharacterized protein</fullName>
    </submittedName>
</protein>
<comment type="caution">
    <text evidence="1">The sequence shown here is derived from an EMBL/GenBank/DDBJ whole genome shotgun (WGS) entry which is preliminary data.</text>
</comment>
<sequence>MLGKPFVFYGMDDDFQDMEKVSAQTQRIETLLAEGKTLAILLAVFDPCGKLYDGVLVEMLSESFPLRESKGRVAEARLLTLIHFTASVPVDTAAKAIGLGSSGGGDAYHAEWLTPRFRLVD</sequence>
<dbReference type="Proteomes" id="UP000319663">
    <property type="component" value="Unassembled WGS sequence"/>
</dbReference>
<proteinExistence type="predicted"/>
<gene>
    <name evidence="1" type="ORF">MPDQ_004822</name>
</gene>
<evidence type="ECO:0000313" key="2">
    <source>
        <dbReference type="Proteomes" id="UP000319663"/>
    </source>
</evidence>
<organism evidence="1 2">
    <name type="scientific">Monascus purpureus</name>
    <name type="common">Red mold</name>
    <name type="synonym">Monascus anka</name>
    <dbReference type="NCBI Taxonomy" id="5098"/>
    <lineage>
        <taxon>Eukaryota</taxon>
        <taxon>Fungi</taxon>
        <taxon>Dikarya</taxon>
        <taxon>Ascomycota</taxon>
        <taxon>Pezizomycotina</taxon>
        <taxon>Eurotiomycetes</taxon>
        <taxon>Eurotiomycetidae</taxon>
        <taxon>Eurotiales</taxon>
        <taxon>Aspergillaceae</taxon>
        <taxon>Monascus</taxon>
    </lineage>
</organism>
<keyword evidence="2" id="KW-1185">Reference proteome</keyword>
<name>A0A507QGV2_MONPU</name>
<evidence type="ECO:0000313" key="1">
    <source>
        <dbReference type="EMBL" id="TQB67746.1"/>
    </source>
</evidence>
<dbReference type="STRING" id="5098.A0A507QGV2"/>
<dbReference type="AlphaFoldDB" id="A0A507QGV2"/>
<reference evidence="1 2" key="1">
    <citation type="submission" date="2019-06" db="EMBL/GenBank/DDBJ databases">
        <title>Wine fermentation using esterase from Monascus purpureus.</title>
        <authorList>
            <person name="Geng C."/>
            <person name="Zhang Y."/>
        </authorList>
    </citation>
    <scope>NUCLEOTIDE SEQUENCE [LARGE SCALE GENOMIC DNA]</scope>
    <source>
        <strain evidence="1">HQ1</strain>
    </source>
</reference>
<dbReference type="EMBL" id="VIFY01000315">
    <property type="protein sequence ID" value="TQB67746.1"/>
    <property type="molecule type" value="Genomic_DNA"/>
</dbReference>
<accession>A0A507QGV2</accession>